<keyword evidence="2 5" id="KW-0812">Transmembrane</keyword>
<evidence type="ECO:0000256" key="2">
    <source>
        <dbReference type="ARBA" id="ARBA00022692"/>
    </source>
</evidence>
<feature type="transmembrane region" description="Helical" evidence="5">
    <location>
        <begin position="80"/>
        <end position="99"/>
    </location>
</feature>
<dbReference type="PROSITE" id="PS50850">
    <property type="entry name" value="MFS"/>
    <property type="match status" value="1"/>
</dbReference>
<feature type="transmembrane region" description="Helical" evidence="5">
    <location>
        <begin position="334"/>
        <end position="352"/>
    </location>
</feature>
<feature type="transmembrane region" description="Helical" evidence="5">
    <location>
        <begin position="267"/>
        <end position="285"/>
    </location>
</feature>
<dbReference type="InterPro" id="IPR011701">
    <property type="entry name" value="MFS"/>
</dbReference>
<evidence type="ECO:0000259" key="6">
    <source>
        <dbReference type="PROSITE" id="PS50850"/>
    </source>
</evidence>
<evidence type="ECO:0000313" key="7">
    <source>
        <dbReference type="EMBL" id="GAA5141200.1"/>
    </source>
</evidence>
<comment type="caution">
    <text evidence="7">The sequence shown here is derived from an EMBL/GenBank/DDBJ whole genome shotgun (WGS) entry which is preliminary data.</text>
</comment>
<organism evidence="7 8">
    <name type="scientific">Nocardioides marinquilinus</name>
    <dbReference type="NCBI Taxonomy" id="1210400"/>
    <lineage>
        <taxon>Bacteria</taxon>
        <taxon>Bacillati</taxon>
        <taxon>Actinomycetota</taxon>
        <taxon>Actinomycetes</taxon>
        <taxon>Propionibacteriales</taxon>
        <taxon>Nocardioidaceae</taxon>
        <taxon>Nocardioides</taxon>
    </lineage>
</organism>
<dbReference type="Pfam" id="PF07690">
    <property type="entry name" value="MFS_1"/>
    <property type="match status" value="1"/>
</dbReference>
<dbReference type="Proteomes" id="UP001500221">
    <property type="component" value="Unassembled WGS sequence"/>
</dbReference>
<dbReference type="Gene3D" id="1.20.1250.20">
    <property type="entry name" value="MFS general substrate transporter like domains"/>
    <property type="match status" value="2"/>
</dbReference>
<protein>
    <submittedName>
        <fullName evidence="7">MFS transporter</fullName>
    </submittedName>
</protein>
<dbReference type="EMBL" id="BAABKG010000001">
    <property type="protein sequence ID" value="GAA5141200.1"/>
    <property type="molecule type" value="Genomic_DNA"/>
</dbReference>
<evidence type="ECO:0000256" key="3">
    <source>
        <dbReference type="ARBA" id="ARBA00022989"/>
    </source>
</evidence>
<sequence length="389" mass="39475">MTSPTEVDRRARVATALGFAAQGLVFISLTTRLPRFSDRWDLSEVDLSLLLLMIVLLAAVGSVLAGLLARRSDSATTLRAGLVGVGLAVVVVALAPVWPVFVAGLAAYGLALGVVDAATNMQAVAVEHRFGRPILPSFHGAWTAGGIVGAGLALAGAHLPLWATAAVAVVPLLVAGAPLLPGERGEAVAAAERLPVPWRPIVLVGLGMVLFYMVDTASQTWGPTYLEDVVDAPQSLVALATLPYLLASLALRLAGDGLVARHGPVPVLRVGAVVAALALLVVVTAPSWPVAVLGFTLLGAGVSVVAPLSYSAAARIAGGEQSRVDAVVARFNQFNYVGGLLGAVLTGVLGSGSLRVGLAVPMVLVLALLPLARAFAPAGADEAPAVRGS</sequence>
<feature type="transmembrane region" description="Helical" evidence="5">
    <location>
        <begin position="234"/>
        <end position="255"/>
    </location>
</feature>
<feature type="transmembrane region" description="Helical" evidence="5">
    <location>
        <begin position="12"/>
        <end position="29"/>
    </location>
</feature>
<feature type="domain" description="Major facilitator superfamily (MFS) profile" evidence="6">
    <location>
        <begin position="200"/>
        <end position="389"/>
    </location>
</feature>
<feature type="transmembrane region" description="Helical" evidence="5">
    <location>
        <begin position="196"/>
        <end position="214"/>
    </location>
</feature>
<dbReference type="InterPro" id="IPR020846">
    <property type="entry name" value="MFS_dom"/>
</dbReference>
<feature type="transmembrane region" description="Helical" evidence="5">
    <location>
        <begin position="161"/>
        <end position="180"/>
    </location>
</feature>
<evidence type="ECO:0000313" key="8">
    <source>
        <dbReference type="Proteomes" id="UP001500221"/>
    </source>
</evidence>
<reference evidence="8" key="1">
    <citation type="journal article" date="2019" name="Int. J. Syst. Evol. Microbiol.">
        <title>The Global Catalogue of Microorganisms (GCM) 10K type strain sequencing project: providing services to taxonomists for standard genome sequencing and annotation.</title>
        <authorList>
            <consortium name="The Broad Institute Genomics Platform"/>
            <consortium name="The Broad Institute Genome Sequencing Center for Infectious Disease"/>
            <person name="Wu L."/>
            <person name="Ma J."/>
        </authorList>
    </citation>
    <scope>NUCLEOTIDE SEQUENCE [LARGE SCALE GENOMIC DNA]</scope>
    <source>
        <strain evidence="8">JCM 18459</strain>
    </source>
</reference>
<keyword evidence="8" id="KW-1185">Reference proteome</keyword>
<keyword evidence="4 5" id="KW-0472">Membrane</keyword>
<dbReference type="InterPro" id="IPR036259">
    <property type="entry name" value="MFS_trans_sf"/>
</dbReference>
<evidence type="ECO:0000256" key="1">
    <source>
        <dbReference type="ARBA" id="ARBA00004651"/>
    </source>
</evidence>
<proteinExistence type="predicted"/>
<dbReference type="SUPFAM" id="SSF103473">
    <property type="entry name" value="MFS general substrate transporter"/>
    <property type="match status" value="1"/>
</dbReference>
<keyword evidence="3 5" id="KW-1133">Transmembrane helix</keyword>
<dbReference type="PANTHER" id="PTHR23514">
    <property type="entry name" value="BYPASS OF STOP CODON PROTEIN 6"/>
    <property type="match status" value="1"/>
</dbReference>
<evidence type="ECO:0000256" key="5">
    <source>
        <dbReference type="SAM" id="Phobius"/>
    </source>
</evidence>
<feature type="transmembrane region" description="Helical" evidence="5">
    <location>
        <begin position="49"/>
        <end position="68"/>
    </location>
</feature>
<evidence type="ECO:0000256" key="4">
    <source>
        <dbReference type="ARBA" id="ARBA00023136"/>
    </source>
</evidence>
<dbReference type="InterPro" id="IPR051788">
    <property type="entry name" value="MFS_Transporter"/>
</dbReference>
<dbReference type="RefSeq" id="WP_345453597.1">
    <property type="nucleotide sequence ID" value="NZ_BAABKG010000001.1"/>
</dbReference>
<dbReference type="PANTHER" id="PTHR23514:SF13">
    <property type="entry name" value="INNER MEMBRANE PROTEIN YBJJ"/>
    <property type="match status" value="1"/>
</dbReference>
<gene>
    <name evidence="7" type="ORF">GCM10023340_02470</name>
</gene>
<accession>A0ABP9P689</accession>
<comment type="subcellular location">
    <subcellularLocation>
        <location evidence="1">Cell membrane</location>
        <topology evidence="1">Multi-pass membrane protein</topology>
    </subcellularLocation>
</comment>
<feature type="transmembrane region" description="Helical" evidence="5">
    <location>
        <begin position="291"/>
        <end position="313"/>
    </location>
</feature>
<name>A0ABP9P689_9ACTN</name>